<dbReference type="InterPro" id="IPR023296">
    <property type="entry name" value="Glyco_hydro_beta-prop_sf"/>
</dbReference>
<dbReference type="SUPFAM" id="SSF75005">
    <property type="entry name" value="Arabinanase/levansucrase/invertase"/>
    <property type="match status" value="2"/>
</dbReference>
<accession>A0ABZ3FGD3</accession>
<gene>
    <name evidence="1" type="ORF">TPELB_23410</name>
</gene>
<reference evidence="1 2" key="1">
    <citation type="submission" date="2024-04" db="EMBL/GenBank/DDBJ databases">
        <title>Isolation and characterization of novel acetogenic strains of the genera Terrisporobacter and Acetoanaerobium.</title>
        <authorList>
            <person name="Boeer T."/>
            <person name="Schueler M.A."/>
            <person name="Lueschen A."/>
            <person name="Eysell L."/>
            <person name="Droege J."/>
            <person name="Heinemann M."/>
            <person name="Engelhardt L."/>
            <person name="Basen M."/>
            <person name="Daniel R."/>
        </authorList>
    </citation>
    <scope>NUCLEOTIDE SEQUENCE [LARGE SCALE GENOMIC DNA]</scope>
    <source>
        <strain evidence="1 2">ELB</strain>
    </source>
</reference>
<dbReference type="Gene3D" id="2.115.10.20">
    <property type="entry name" value="Glycosyl hydrolase domain, family 43"/>
    <property type="match status" value="1"/>
</dbReference>
<evidence type="ECO:0000313" key="2">
    <source>
        <dbReference type="Proteomes" id="UP001477947"/>
    </source>
</evidence>
<protein>
    <submittedName>
        <fullName evidence="1">Uncharacterized protein</fullName>
    </submittedName>
</protein>
<dbReference type="Proteomes" id="UP001477947">
    <property type="component" value="Chromosome"/>
</dbReference>
<organism evidence="1 2">
    <name type="scientific">Terrisporobacter petrolearius</name>
    <dbReference type="NCBI Taxonomy" id="1460447"/>
    <lineage>
        <taxon>Bacteria</taxon>
        <taxon>Bacillati</taxon>
        <taxon>Bacillota</taxon>
        <taxon>Clostridia</taxon>
        <taxon>Peptostreptococcales</taxon>
        <taxon>Peptostreptococcaceae</taxon>
        <taxon>Terrisporobacter</taxon>
    </lineage>
</organism>
<keyword evidence="2" id="KW-1185">Reference proteome</keyword>
<dbReference type="EMBL" id="CP154622">
    <property type="protein sequence ID" value="XAM42028.1"/>
    <property type="molecule type" value="Genomic_DNA"/>
</dbReference>
<dbReference type="RefSeq" id="WP_343337258.1">
    <property type="nucleotide sequence ID" value="NZ_CP154622.1"/>
</dbReference>
<sequence length="577" mass="65714">MSRLLYNKTNWKDDETTPINARNLNNLEDGIEYVYEKWDEIISDATTGDHAAELIDARNAPGQNNKTLGQRLNNIDEQFNTITQDVNSQLDKKVSIDVVENNNYAIKPLTIFTPDGYNQPYHPSVVYIPEGLNGYKFWMAETPLPIGATLYRDRYECPCIHASNNGIDWVQPNGLANPIDDLTSQEISNEDFFSDVHLIYRDDIKKLECWYRITRKVDKSHLPITLPTWLIRKTSIDGVNWSEREIMSNFNVSSNPLYPMVRSQALIWSGSKYMMWFVDGEVAGLPFSERTIKYSESEDGLTWTPKTKVGLYKGSDAKPVIPWHIDVQYDNGEYRMLVYELAKDNASGIDNLTHFASVDGKNFSYVNTIIKSTTNKVSYYQGLYRSCAVKVGSYWYCYISASNDNRTFLGLMKGTKLSNLKIFDATYNDEKQFFAKGIRMIVDKKYGVYSLELENGMSIKFEDINDMLQTVLTINTNNEVVIGNLTHTGNTIIYGGSNRKINVDTLIPIGDNFQDLGSTTNHFKNLHLKGFVQPGRFTTANRPLNALTGAIIYDVNLGKPIYWDGVSKWKDFNGNIV</sequence>
<name>A0ABZ3FGD3_9FIRM</name>
<proteinExistence type="predicted"/>
<evidence type="ECO:0000313" key="1">
    <source>
        <dbReference type="EMBL" id="XAM42028.1"/>
    </source>
</evidence>